<dbReference type="Gene3D" id="3.30.160.60">
    <property type="entry name" value="Classic Zinc Finger"/>
    <property type="match status" value="2"/>
</dbReference>
<keyword evidence="4" id="KW-0862">Zinc</keyword>
<dbReference type="GO" id="GO:0005634">
    <property type="term" value="C:nucleus"/>
    <property type="evidence" value="ECO:0007669"/>
    <property type="project" value="UniProtKB-ARBA"/>
</dbReference>
<dbReference type="PROSITE" id="PS50157">
    <property type="entry name" value="ZINC_FINGER_C2H2_2"/>
    <property type="match status" value="2"/>
</dbReference>
<proteinExistence type="inferred from homology"/>
<dbReference type="SMART" id="SM00355">
    <property type="entry name" value="ZnF_C2H2"/>
    <property type="match status" value="2"/>
</dbReference>
<dbReference type="GO" id="GO:0008270">
    <property type="term" value="F:zinc ion binding"/>
    <property type="evidence" value="ECO:0007669"/>
    <property type="project" value="UniProtKB-KW"/>
</dbReference>
<dbReference type="Pfam" id="PF00096">
    <property type="entry name" value="zf-C2H2"/>
    <property type="match status" value="2"/>
</dbReference>
<evidence type="ECO:0000256" key="7">
    <source>
        <dbReference type="PROSITE-ProRule" id="PRU00042"/>
    </source>
</evidence>
<evidence type="ECO:0000256" key="5">
    <source>
        <dbReference type="ARBA" id="ARBA00038089"/>
    </source>
</evidence>
<dbReference type="FunFam" id="3.30.160.60:FF:000340">
    <property type="entry name" value="zinc finger protein 473 isoform X1"/>
    <property type="match status" value="1"/>
</dbReference>
<evidence type="ECO:0000256" key="1">
    <source>
        <dbReference type="ARBA" id="ARBA00022723"/>
    </source>
</evidence>
<protein>
    <recommendedName>
        <fullName evidence="6">pH-response transcription factor pacC/RIM101</fullName>
    </recommendedName>
</protein>
<dbReference type="GeneID" id="64856263"/>
<dbReference type="PANTHER" id="PTHR23235:SF120">
    <property type="entry name" value="KRUPPEL-LIKE FACTOR 15"/>
    <property type="match status" value="1"/>
</dbReference>
<dbReference type="RefSeq" id="XP_041405148.1">
    <property type="nucleotide sequence ID" value="XM_041549214.1"/>
</dbReference>
<comment type="similarity">
    <text evidence="5">Belongs to the pacC/RIM101 family.</text>
</comment>
<keyword evidence="2" id="KW-0677">Repeat</keyword>
<name>A0A8H2VD45_9SACH</name>
<dbReference type="InterPro" id="IPR036236">
    <property type="entry name" value="Znf_C2H2_sf"/>
</dbReference>
<evidence type="ECO:0000256" key="2">
    <source>
        <dbReference type="ARBA" id="ARBA00022737"/>
    </source>
</evidence>
<evidence type="ECO:0000256" key="3">
    <source>
        <dbReference type="ARBA" id="ARBA00022771"/>
    </source>
</evidence>
<keyword evidence="3 7" id="KW-0863">Zinc-finger</keyword>
<gene>
    <name evidence="9" type="ORF">KABA2_02S11968</name>
</gene>
<evidence type="ECO:0000256" key="6">
    <source>
        <dbReference type="ARBA" id="ARBA00039490"/>
    </source>
</evidence>
<evidence type="ECO:0000256" key="4">
    <source>
        <dbReference type="ARBA" id="ARBA00022833"/>
    </source>
</evidence>
<reference evidence="9 10" key="1">
    <citation type="submission" date="2020-05" db="EMBL/GenBank/DDBJ databases">
        <authorList>
            <person name="Casaregola S."/>
            <person name="Devillers H."/>
            <person name="Grondin C."/>
        </authorList>
    </citation>
    <scope>NUCLEOTIDE SEQUENCE [LARGE SCALE GENOMIC DNA]</scope>
    <source>
        <strain evidence="9 10">CLIB 1767</strain>
    </source>
</reference>
<dbReference type="SUPFAM" id="SSF57667">
    <property type="entry name" value="beta-beta-alpha zinc fingers"/>
    <property type="match status" value="1"/>
</dbReference>
<feature type="domain" description="C2H2-type" evidence="8">
    <location>
        <begin position="252"/>
        <end position="279"/>
    </location>
</feature>
<dbReference type="PANTHER" id="PTHR23235">
    <property type="entry name" value="KRUEPPEL-LIKE TRANSCRIPTION FACTOR"/>
    <property type="match status" value="1"/>
</dbReference>
<dbReference type="AlphaFoldDB" id="A0A8H2VD45"/>
<dbReference type="GO" id="GO:0000978">
    <property type="term" value="F:RNA polymerase II cis-regulatory region sequence-specific DNA binding"/>
    <property type="evidence" value="ECO:0007669"/>
    <property type="project" value="TreeGrafter"/>
</dbReference>
<dbReference type="OrthoDB" id="6077919at2759"/>
<comment type="caution">
    <text evidence="9">The sequence shown here is derived from an EMBL/GenBank/DDBJ whole genome shotgun (WGS) entry which is preliminary data.</text>
</comment>
<evidence type="ECO:0000313" key="10">
    <source>
        <dbReference type="Proteomes" id="UP000644660"/>
    </source>
</evidence>
<dbReference type="PROSITE" id="PS00028">
    <property type="entry name" value="ZINC_FINGER_C2H2_1"/>
    <property type="match status" value="2"/>
</dbReference>
<evidence type="ECO:0000313" key="9">
    <source>
        <dbReference type="EMBL" id="CAB4253110.1"/>
    </source>
</evidence>
<dbReference type="InterPro" id="IPR013087">
    <property type="entry name" value="Znf_C2H2_type"/>
</dbReference>
<organism evidence="9 10">
    <name type="scientific">Maudiozyma barnettii</name>
    <dbReference type="NCBI Taxonomy" id="61262"/>
    <lineage>
        <taxon>Eukaryota</taxon>
        <taxon>Fungi</taxon>
        <taxon>Dikarya</taxon>
        <taxon>Ascomycota</taxon>
        <taxon>Saccharomycotina</taxon>
        <taxon>Saccharomycetes</taxon>
        <taxon>Saccharomycetales</taxon>
        <taxon>Saccharomycetaceae</taxon>
        <taxon>Maudiozyma</taxon>
    </lineage>
</organism>
<dbReference type="Proteomes" id="UP000644660">
    <property type="component" value="Unassembled WGS sequence"/>
</dbReference>
<accession>A0A8H2VD45</accession>
<sequence>MIPQSPFGNQVQKSTANDFDNIQPNNLCDNFETTPFFSNIFVNLYDNVTPEIKNSENNIVSNKRSLLLNCPLEKVGKVYSDGNFNLFSSYAKCKTENCPHQICNEQKIQLAPLLPIDLSSPSNISFRHNSSTTSLLSDEALYLNSLHNKIGKTSRDSSHSNINAKNIQDYLLNCKTISLKNNTTNSPSTLVSSLSRSSSQCSPSLSIAEPKYPLNQSCENYNDAKLAINSTIPSTNNKDSSPKATSPKGGTHCCKICGKNFQRPSTLDTHMNIHSGEKPYVCPFLECEKLFNARSNMLRHLKMHFKFGKGKYLLPSGEVSSKKPTAKQLVCFTNLKGDKISQHGCIFSIKNMMHTHSHTNSTNAEK</sequence>
<keyword evidence="10" id="KW-1185">Reference proteome</keyword>
<feature type="domain" description="C2H2-type" evidence="8">
    <location>
        <begin position="280"/>
        <end position="304"/>
    </location>
</feature>
<keyword evidence="1" id="KW-0479">Metal-binding</keyword>
<dbReference type="EMBL" id="CAEFZW010000002">
    <property type="protein sequence ID" value="CAB4253110.1"/>
    <property type="molecule type" value="Genomic_DNA"/>
</dbReference>
<dbReference type="GO" id="GO:0000981">
    <property type="term" value="F:DNA-binding transcription factor activity, RNA polymerase II-specific"/>
    <property type="evidence" value="ECO:0007669"/>
    <property type="project" value="TreeGrafter"/>
</dbReference>
<evidence type="ECO:0000259" key="8">
    <source>
        <dbReference type="PROSITE" id="PS50157"/>
    </source>
</evidence>